<feature type="compositionally biased region" description="Basic and acidic residues" evidence="8">
    <location>
        <begin position="1097"/>
        <end position="1110"/>
    </location>
</feature>
<evidence type="ECO:0000256" key="6">
    <source>
        <dbReference type="ARBA" id="ARBA00037982"/>
    </source>
</evidence>
<feature type="compositionally biased region" description="Polar residues" evidence="8">
    <location>
        <begin position="1134"/>
        <end position="1146"/>
    </location>
</feature>
<feature type="compositionally biased region" description="Acidic residues" evidence="8">
    <location>
        <begin position="91"/>
        <end position="107"/>
    </location>
</feature>
<evidence type="ECO:0000256" key="8">
    <source>
        <dbReference type="SAM" id="MobiDB-lite"/>
    </source>
</evidence>
<feature type="compositionally biased region" description="Polar residues" evidence="8">
    <location>
        <begin position="459"/>
        <end position="481"/>
    </location>
</feature>
<feature type="region of interest" description="Disordered" evidence="8">
    <location>
        <begin position="456"/>
        <end position="560"/>
    </location>
</feature>
<feature type="compositionally biased region" description="Polar residues" evidence="8">
    <location>
        <begin position="605"/>
        <end position="619"/>
    </location>
</feature>
<feature type="compositionally biased region" description="Polar residues" evidence="8">
    <location>
        <begin position="10"/>
        <end position="22"/>
    </location>
</feature>
<dbReference type="InterPro" id="IPR017441">
    <property type="entry name" value="Protein_kinase_ATP_BS"/>
</dbReference>
<feature type="region of interest" description="Disordered" evidence="8">
    <location>
        <begin position="581"/>
        <end position="619"/>
    </location>
</feature>
<name>A0ABD3QMR4_9STRA</name>
<evidence type="ECO:0000313" key="11">
    <source>
        <dbReference type="Proteomes" id="UP001530400"/>
    </source>
</evidence>
<feature type="domain" description="Protein kinase" evidence="9">
    <location>
        <begin position="766"/>
        <end position="1072"/>
    </location>
</feature>
<protein>
    <recommendedName>
        <fullName evidence="9">Protein kinase domain-containing protein</fullName>
    </recommendedName>
</protein>
<dbReference type="PROSITE" id="PS00107">
    <property type="entry name" value="PROTEIN_KINASE_ATP"/>
    <property type="match status" value="1"/>
</dbReference>
<accession>A0ABD3QMR4</accession>
<reference evidence="10 11" key="1">
    <citation type="submission" date="2024-10" db="EMBL/GenBank/DDBJ databases">
        <title>Updated reference genomes for cyclostephanoid diatoms.</title>
        <authorList>
            <person name="Roberts W.R."/>
            <person name="Alverson A.J."/>
        </authorList>
    </citation>
    <scope>NUCLEOTIDE SEQUENCE [LARGE SCALE GENOMIC DNA]</scope>
    <source>
        <strain evidence="10 11">AJA010-31</strain>
    </source>
</reference>
<feature type="binding site" evidence="7">
    <location>
        <position position="795"/>
    </location>
    <ligand>
        <name>ATP</name>
        <dbReference type="ChEBI" id="CHEBI:30616"/>
    </ligand>
</feature>
<evidence type="ECO:0000256" key="1">
    <source>
        <dbReference type="ARBA" id="ARBA00022679"/>
    </source>
</evidence>
<comment type="similarity">
    <text evidence="6">Belongs to the protein kinase superfamily. Ser/Thr protein kinase family. GCN2 subfamily.</text>
</comment>
<dbReference type="GO" id="GO:0005524">
    <property type="term" value="F:ATP binding"/>
    <property type="evidence" value="ECO:0007669"/>
    <property type="project" value="UniProtKB-UniRule"/>
</dbReference>
<dbReference type="PANTHER" id="PTHR11042:SF190">
    <property type="entry name" value="MITOSIS INHIBITOR PROTEIN KINASE MIK1"/>
    <property type="match status" value="1"/>
</dbReference>
<feature type="compositionally biased region" description="Polar residues" evidence="8">
    <location>
        <begin position="490"/>
        <end position="499"/>
    </location>
</feature>
<keyword evidence="11" id="KW-1185">Reference proteome</keyword>
<evidence type="ECO:0000259" key="9">
    <source>
        <dbReference type="PROSITE" id="PS50011"/>
    </source>
</evidence>
<feature type="compositionally biased region" description="Low complexity" evidence="8">
    <location>
        <begin position="245"/>
        <end position="262"/>
    </location>
</feature>
<feature type="region of interest" description="Disordered" evidence="8">
    <location>
        <begin position="1"/>
        <end position="339"/>
    </location>
</feature>
<evidence type="ECO:0000256" key="4">
    <source>
        <dbReference type="ARBA" id="ARBA00022840"/>
    </source>
</evidence>
<dbReference type="InterPro" id="IPR011009">
    <property type="entry name" value="Kinase-like_dom_sf"/>
</dbReference>
<evidence type="ECO:0000256" key="2">
    <source>
        <dbReference type="ARBA" id="ARBA00022741"/>
    </source>
</evidence>
<proteinExistence type="inferred from homology"/>
<keyword evidence="3" id="KW-0418">Kinase</keyword>
<dbReference type="GO" id="GO:0017148">
    <property type="term" value="P:negative regulation of translation"/>
    <property type="evidence" value="ECO:0007669"/>
    <property type="project" value="UniProtKB-KW"/>
</dbReference>
<dbReference type="SMART" id="SM00220">
    <property type="entry name" value="S_TKc"/>
    <property type="match status" value="1"/>
</dbReference>
<dbReference type="EMBL" id="JALLPJ020000126">
    <property type="protein sequence ID" value="KAL3801687.1"/>
    <property type="molecule type" value="Genomic_DNA"/>
</dbReference>
<comment type="caution">
    <text evidence="10">The sequence shown here is derived from an EMBL/GenBank/DDBJ whole genome shotgun (WGS) entry which is preliminary data.</text>
</comment>
<dbReference type="Gene3D" id="3.30.200.20">
    <property type="entry name" value="Phosphorylase Kinase, domain 1"/>
    <property type="match status" value="1"/>
</dbReference>
<evidence type="ECO:0000256" key="3">
    <source>
        <dbReference type="ARBA" id="ARBA00022777"/>
    </source>
</evidence>
<keyword evidence="1" id="KW-0808">Transferase</keyword>
<dbReference type="SUPFAM" id="SSF56112">
    <property type="entry name" value="Protein kinase-like (PK-like)"/>
    <property type="match status" value="1"/>
</dbReference>
<dbReference type="Gene3D" id="1.10.510.10">
    <property type="entry name" value="Transferase(Phosphotransferase) domain 1"/>
    <property type="match status" value="1"/>
</dbReference>
<feature type="region of interest" description="Disordered" evidence="8">
    <location>
        <begin position="1097"/>
        <end position="1146"/>
    </location>
</feature>
<dbReference type="InterPro" id="IPR000719">
    <property type="entry name" value="Prot_kinase_dom"/>
</dbReference>
<evidence type="ECO:0000256" key="5">
    <source>
        <dbReference type="ARBA" id="ARBA00023193"/>
    </source>
</evidence>
<dbReference type="PANTHER" id="PTHR11042">
    <property type="entry name" value="EUKARYOTIC TRANSLATION INITIATION FACTOR 2-ALPHA KINASE EIF2-ALPHA KINASE -RELATED"/>
    <property type="match status" value="1"/>
</dbReference>
<feature type="compositionally biased region" description="Low complexity" evidence="8">
    <location>
        <begin position="156"/>
        <end position="172"/>
    </location>
</feature>
<feature type="compositionally biased region" description="Basic and acidic residues" evidence="8">
    <location>
        <begin position="521"/>
        <end position="549"/>
    </location>
</feature>
<keyword evidence="5" id="KW-0652">Protein synthesis inhibitor</keyword>
<dbReference type="GO" id="GO:0016301">
    <property type="term" value="F:kinase activity"/>
    <property type="evidence" value="ECO:0007669"/>
    <property type="project" value="UniProtKB-KW"/>
</dbReference>
<feature type="compositionally biased region" description="Polar residues" evidence="8">
    <location>
        <begin position="75"/>
        <end position="90"/>
    </location>
</feature>
<sequence>MSSHNKDDSPSSAGPSSEGNIDSSDHEQSAAKTPAALLPRKRHATKSPVPPGSLESANEALDASSSPGDCIDNAEGSSSLNRNLHSTFDSTNEDTVEEETSEIDVTDCGDTALKQPQHQSESPFRTGKKSIYEPKAARRPSGELDDFIMSQSPHRLQQQLPVPQQQLQQQKPPGEPQTPMRKSGATKQKRYRQSAETLFSPKPMNWRRGSDSTTPSAADRRPPRPGSQPGADFTQSPEVSQDMPNESYNTSNTTSGSGYESSPATPFRFHAFPASLPRVHSKNDGSDGGSFSLTPFRLGESIDNSQQTGDTKYLRPKPTPPLHASLPTRQPLPPLSPATRKLFDANRENARQPLPMAPSFETVDEGKDYDISGDWSDSGMISTNERMKMAPNTATSIPSHVTSHAKMPGDDHDEVDTVMEGDGIGLGSDRYLDSKMPAENTESMQMESRLNVNLFYSPPQDSELSHPSTEKSNNQSQSALETTLHPHTPRSPTAEQFNIHNLEMSPIIRRSEDDGSLDEVESFKGRMEREDSQQQLFRDDTSSRSHQKDANTSAVSSTSVLSAGNATATSASTANVNNTTTISNISSSTRPQTRKIRPMPDTSAFDMSTPGSRDSGATSHKTAALGLLCPPTPIRTPAWAHAEGRPTFQRSNSLISTKVLAACPPRVLDNLSSLEDSMLENDISGMNSTFAPVDEKDEEDSFENEGMLFPLNENFDEHNMSPKTETGSTGGDTDMFDHSDGIDAMANNDRFSLGEHDLGSVSFSSFVNLGVLGSGAFADVYKVRSKHNQKCYAIKRTRRQFRGVKDRERAMAEVQTMQRLQADLESLSASTAHDKDNTNATDHTKSSYGLYLLFFIRAWQEDGYFFCQTELCCRATCRQLRLSLTSDWTRDVAKYPSLSTCLEPGADELKRLLPERAIWQVCHDISRGLCHIHSHGMVHYDIKPSNIFFVSNIRLGTICKIGDFGLAGDIGTVDDGQEGDTAYMPNELLTSCAKHPGADIFSLGLTLYELAAAVSWSLPREGDRWHDLRNGSHKPNVPDSRSKSLIALIQSMLNPDPSMRPSAEAVSEHVDVKPASALSDSFLSQYVKDVERYDSMRERDMESAEREARRRSSTPVAPILSHHSGNDRRAFDTRTPTNESYTPKFY</sequence>
<feature type="compositionally biased region" description="Polar residues" evidence="8">
    <location>
        <begin position="233"/>
        <end position="244"/>
    </location>
</feature>
<organism evidence="10 11">
    <name type="scientific">Cyclotella atomus</name>
    <dbReference type="NCBI Taxonomy" id="382360"/>
    <lineage>
        <taxon>Eukaryota</taxon>
        <taxon>Sar</taxon>
        <taxon>Stramenopiles</taxon>
        <taxon>Ochrophyta</taxon>
        <taxon>Bacillariophyta</taxon>
        <taxon>Coscinodiscophyceae</taxon>
        <taxon>Thalassiosirophycidae</taxon>
        <taxon>Stephanodiscales</taxon>
        <taxon>Stephanodiscaceae</taxon>
        <taxon>Cyclotella</taxon>
    </lineage>
</organism>
<dbReference type="AlphaFoldDB" id="A0ABD3QMR4"/>
<dbReference type="PROSITE" id="PS00108">
    <property type="entry name" value="PROTEIN_KINASE_ST"/>
    <property type="match status" value="1"/>
</dbReference>
<evidence type="ECO:0000313" key="10">
    <source>
        <dbReference type="EMBL" id="KAL3801687.1"/>
    </source>
</evidence>
<feature type="compositionally biased region" description="Polar residues" evidence="8">
    <location>
        <begin position="114"/>
        <end position="123"/>
    </location>
</feature>
<dbReference type="Proteomes" id="UP001530400">
    <property type="component" value="Unassembled WGS sequence"/>
</dbReference>
<keyword evidence="4 7" id="KW-0067">ATP-binding</keyword>
<dbReference type="Pfam" id="PF00069">
    <property type="entry name" value="Pkinase"/>
    <property type="match status" value="1"/>
</dbReference>
<feature type="compositionally biased region" description="Basic and acidic residues" evidence="8">
    <location>
        <begin position="130"/>
        <end position="142"/>
    </location>
</feature>
<dbReference type="PROSITE" id="PS50011">
    <property type="entry name" value="PROTEIN_KINASE_DOM"/>
    <property type="match status" value="1"/>
</dbReference>
<keyword evidence="2 7" id="KW-0547">Nucleotide-binding</keyword>
<dbReference type="InterPro" id="IPR050339">
    <property type="entry name" value="CC_SR_Kinase"/>
</dbReference>
<evidence type="ECO:0000256" key="7">
    <source>
        <dbReference type="PROSITE-ProRule" id="PRU10141"/>
    </source>
</evidence>
<gene>
    <name evidence="10" type="ORF">ACHAWO_010781</name>
</gene>
<dbReference type="InterPro" id="IPR008271">
    <property type="entry name" value="Ser/Thr_kinase_AS"/>
</dbReference>